<organism evidence="1">
    <name type="scientific">Brassica napus</name>
    <name type="common">Rape</name>
    <dbReference type="NCBI Taxonomy" id="3708"/>
    <lineage>
        <taxon>Eukaryota</taxon>
        <taxon>Viridiplantae</taxon>
        <taxon>Streptophyta</taxon>
        <taxon>Embryophyta</taxon>
        <taxon>Tracheophyta</taxon>
        <taxon>Spermatophyta</taxon>
        <taxon>Magnoliopsida</taxon>
        <taxon>eudicotyledons</taxon>
        <taxon>Gunneridae</taxon>
        <taxon>Pentapetalae</taxon>
        <taxon>rosids</taxon>
        <taxon>malvids</taxon>
        <taxon>Brassicales</taxon>
        <taxon>Brassicaceae</taxon>
        <taxon>Brassiceae</taxon>
        <taxon>Brassica</taxon>
    </lineage>
</organism>
<name>A0A816X2V3_BRANA</name>
<dbReference type="AlphaFoldDB" id="A0A816X2V3"/>
<proteinExistence type="predicted"/>
<evidence type="ECO:0000313" key="1">
    <source>
        <dbReference type="EMBL" id="CAF2141685.1"/>
    </source>
</evidence>
<protein>
    <submittedName>
        <fullName evidence="1">(rape) hypothetical protein</fullName>
    </submittedName>
</protein>
<dbReference type="EMBL" id="HG994356">
    <property type="protein sequence ID" value="CAF2141685.1"/>
    <property type="molecule type" value="Genomic_DNA"/>
</dbReference>
<sequence length="41" mass="4873">MCFCIGVVTTIMEDMRTKVAKDRMCMRNRVYKTVPSFYLFS</sequence>
<gene>
    <name evidence="1" type="ORF">DARMORV10_A02P26510.1</name>
</gene>
<accession>A0A816X2V3</accession>
<dbReference type="Proteomes" id="UP001295469">
    <property type="component" value="Chromosome A02"/>
</dbReference>
<reference evidence="1" key="1">
    <citation type="submission" date="2021-01" db="EMBL/GenBank/DDBJ databases">
        <authorList>
            <consortium name="Genoscope - CEA"/>
            <person name="William W."/>
        </authorList>
    </citation>
    <scope>NUCLEOTIDE SEQUENCE</scope>
</reference>